<comment type="caution">
    <text evidence="2">The sequence shown here is derived from an EMBL/GenBank/DDBJ whole genome shotgun (WGS) entry which is preliminary data.</text>
</comment>
<organism evidence="2 3">
    <name type="scientific">Tegillarca granosa</name>
    <name type="common">Malaysian cockle</name>
    <name type="synonym">Anadara granosa</name>
    <dbReference type="NCBI Taxonomy" id="220873"/>
    <lineage>
        <taxon>Eukaryota</taxon>
        <taxon>Metazoa</taxon>
        <taxon>Spiralia</taxon>
        <taxon>Lophotrochozoa</taxon>
        <taxon>Mollusca</taxon>
        <taxon>Bivalvia</taxon>
        <taxon>Autobranchia</taxon>
        <taxon>Pteriomorphia</taxon>
        <taxon>Arcoida</taxon>
        <taxon>Arcoidea</taxon>
        <taxon>Arcidae</taxon>
        <taxon>Tegillarca</taxon>
    </lineage>
</organism>
<accession>A0ABQ9FW77</accession>
<sequence length="403" mass="45907">MPLNYNRNTLQNLLRHYSVRSVFSNRVIVLLLILTALINCLTLTISQKERIEEVIIQESKECKNERNKNLIKLLDCVKGNFRSRTANSIGSTGCKESNKNIRVLLKHVRQEPILTLVSSWKSQADKTKMNLNTIKNWASLKPFIRPVLFTDDEELASECRKYGWDVLPLLHTAAGGVPVLKHMIIKSVRRFNSTFYGYANGDILFSGSLLTTLRGVLSSPILDLKKPALVIGRRTNVDEVHIDTDASLNSLEEIADTKGFLFKPYALDFFLTNKVFPWKDIPEVVIGRIAYDNWLVLYANENGYQMVDASRTLQAVHQTTSYGNYEGFNSPNVHYNLNLLYTLYGEINYVGGETTCAKYYTDINSTCNFEIKQRIVEPLCLTSKYPTIALPLIKLKRLFGVLY</sequence>
<evidence type="ECO:0000313" key="2">
    <source>
        <dbReference type="EMBL" id="KAJ8321513.1"/>
    </source>
</evidence>
<evidence type="ECO:0000313" key="3">
    <source>
        <dbReference type="Proteomes" id="UP001217089"/>
    </source>
</evidence>
<feature type="transmembrane region" description="Helical" evidence="1">
    <location>
        <begin position="27"/>
        <end position="45"/>
    </location>
</feature>
<reference evidence="2 3" key="1">
    <citation type="submission" date="2022-12" db="EMBL/GenBank/DDBJ databases">
        <title>Chromosome-level genome of Tegillarca granosa.</title>
        <authorList>
            <person name="Kim J."/>
        </authorList>
    </citation>
    <scope>NUCLEOTIDE SEQUENCE [LARGE SCALE GENOMIC DNA]</scope>
    <source>
        <strain evidence="2">Teg-2019</strain>
        <tissue evidence="2">Adductor muscle</tissue>
    </source>
</reference>
<dbReference type="Proteomes" id="UP001217089">
    <property type="component" value="Unassembled WGS sequence"/>
</dbReference>
<gene>
    <name evidence="2" type="ORF">KUTeg_000934</name>
</gene>
<proteinExistence type="predicted"/>
<keyword evidence="3" id="KW-1185">Reference proteome</keyword>
<keyword evidence="1" id="KW-0812">Transmembrane</keyword>
<keyword evidence="1" id="KW-1133">Transmembrane helix</keyword>
<protein>
    <submittedName>
        <fullName evidence="2">Uncharacterized protein</fullName>
    </submittedName>
</protein>
<dbReference type="EMBL" id="JARBDR010000049">
    <property type="protein sequence ID" value="KAJ8321513.1"/>
    <property type="molecule type" value="Genomic_DNA"/>
</dbReference>
<evidence type="ECO:0000256" key="1">
    <source>
        <dbReference type="SAM" id="Phobius"/>
    </source>
</evidence>
<keyword evidence="1" id="KW-0472">Membrane</keyword>
<name>A0ABQ9FW77_TEGGR</name>